<sequence length="854" mass="98145">MEYFKQGLEACLSCQISTLEAISNNKAVGNLSPELTHFLKTTLVLSDLGPQGPYRRISPQKIVGFLNRNRFRGELDNLLKQNGLIDVWSEALNNKTVLVADPQVTYYVQMSGPPLYQQKSTLHYVARAVKKIQFSENVNEGQDRLEKANNIIIERFGLTSEKACVELSELRNYFTTDKANFLRKTLPFWWESVTPEIRVLLSRNVFVEGHPVVRALANLLNTKANTIFLRMQFGDHSEIPTDLIVMGAIALQRRVLPKNLLFTRTASRMESFLRLLLQTLIDYGSGAEFRRRLSVSSAKIPRWLKRIEGLSEQAKLVESLCCLIMRLIVLNVHAAVVVTNRRSMPKVAIYGSSEQFRNNRKRCLEELIRDNLEPSSGCPIGNIRPFPKLNPLKFRPMLNQFPEMVSFSKTARTYIEAIKARAYTRLRGPICRLNTSLALQRLSAIASKGSLYIVRADVKDCYGSVNHADLKEIIERRWPTGQQALQFKEVDIPLKPMLKARIINILQEHVFAWPLLEGRVSILVPTDRTIYLKGSEEKARLLHTIDNFIVSLDNRCYRFVRGLPQGASPSSFLADLYLTYTVDVLFERFNSLNCNSAVDNLVVFRTMDDYLVITNRLDNARRARVIFENEMHHPGLQFSKSKLMLNWKPGNNDATPENDVIPLTISYCGVEIDCTSGAVRPSKDYKTFLHDCRCYYKELHFKPPVQALSYLLATSSWAYSLGLFHFNNHNLSSLFRNMFEIAVESSVRFRSYADDSNLSEKNLLNFVKLHRSVFYRYTCNQIAKASLAASTTCHWHRRVANYLHNVAFKRAFQLHKNRKTYEKVITYLDQELREHQDLPHKDLLRRAIRPLTTS</sequence>
<keyword evidence="1" id="KW-0479">Metal-binding</keyword>
<dbReference type="AlphaFoldDB" id="A0A7M7J759"/>
<name>A0A7M7J759_VARDE</name>
<dbReference type="PRINTS" id="PR01365">
    <property type="entry name" value="TELOMERASERT"/>
</dbReference>
<dbReference type="InterPro" id="IPR000477">
    <property type="entry name" value="RT_dom"/>
</dbReference>
<dbReference type="GO" id="GO:0070034">
    <property type="term" value="F:telomerase RNA binding"/>
    <property type="evidence" value="ECO:0007669"/>
    <property type="project" value="TreeGrafter"/>
</dbReference>
<reference evidence="3" key="1">
    <citation type="submission" date="2021-01" db="UniProtKB">
        <authorList>
            <consortium name="EnsemblMetazoa"/>
        </authorList>
    </citation>
    <scope>IDENTIFICATION</scope>
</reference>
<dbReference type="InterPro" id="IPR043502">
    <property type="entry name" value="DNA/RNA_pol_sf"/>
</dbReference>
<evidence type="ECO:0000313" key="3">
    <source>
        <dbReference type="EnsemblMetazoa" id="XP_022647788"/>
    </source>
</evidence>
<dbReference type="Proteomes" id="UP000594260">
    <property type="component" value="Unplaced"/>
</dbReference>
<evidence type="ECO:0000259" key="2">
    <source>
        <dbReference type="PROSITE" id="PS50878"/>
    </source>
</evidence>
<dbReference type="GO" id="GO:0000333">
    <property type="term" value="C:telomerase catalytic core complex"/>
    <property type="evidence" value="ECO:0007669"/>
    <property type="project" value="TreeGrafter"/>
</dbReference>
<dbReference type="InterPro" id="IPR003545">
    <property type="entry name" value="Telomerase_RT"/>
</dbReference>
<dbReference type="GO" id="GO:0007004">
    <property type="term" value="P:telomere maintenance via telomerase"/>
    <property type="evidence" value="ECO:0007669"/>
    <property type="project" value="TreeGrafter"/>
</dbReference>
<comment type="catalytic activity">
    <reaction evidence="1">
        <text>DNA(n) + a 2'-deoxyribonucleoside 5'-triphosphate = DNA(n+1) + diphosphate</text>
        <dbReference type="Rhea" id="RHEA:22508"/>
        <dbReference type="Rhea" id="RHEA-COMP:17339"/>
        <dbReference type="Rhea" id="RHEA-COMP:17340"/>
        <dbReference type="ChEBI" id="CHEBI:33019"/>
        <dbReference type="ChEBI" id="CHEBI:61560"/>
        <dbReference type="ChEBI" id="CHEBI:173112"/>
        <dbReference type="EC" id="2.7.7.49"/>
    </reaction>
</comment>
<keyword evidence="1" id="KW-0548">Nucleotidyltransferase</keyword>
<dbReference type="EnsemblMetazoa" id="XM_022792054">
    <property type="protein sequence ID" value="XP_022647789"/>
    <property type="gene ID" value="LOC111244710"/>
</dbReference>
<dbReference type="GO" id="GO:0042162">
    <property type="term" value="F:telomeric DNA binding"/>
    <property type="evidence" value="ECO:0007669"/>
    <property type="project" value="TreeGrafter"/>
</dbReference>
<dbReference type="GeneID" id="111244710"/>
<keyword evidence="1" id="KW-0158">Chromosome</keyword>
<proteinExistence type="inferred from homology"/>
<keyword evidence="1" id="KW-0695">RNA-directed DNA polymerase</keyword>
<dbReference type="PROSITE" id="PS50878">
    <property type="entry name" value="RT_POL"/>
    <property type="match status" value="1"/>
</dbReference>
<evidence type="ECO:0000313" key="4">
    <source>
        <dbReference type="Proteomes" id="UP000594260"/>
    </source>
</evidence>
<protein>
    <recommendedName>
        <fullName evidence="1">Telomerase reverse transcriptase</fullName>
        <ecNumber evidence="1">2.7.7.49</ecNumber>
    </recommendedName>
    <alternativeName>
        <fullName evidence="1">Telomerase catalytic subunit</fullName>
    </alternativeName>
</protein>
<comment type="function">
    <text evidence="1">Telomerase is a ribonucleoprotein enzyme essential for the replication of chromosome termini in most eukaryotes. It elongates telomeres. It is a reverse transcriptase that adds simple sequence repeats to chromosome ends by copying a template sequence within the RNA component of the enzyme.</text>
</comment>
<dbReference type="PANTHER" id="PTHR12066:SF0">
    <property type="entry name" value="TELOMERASE REVERSE TRANSCRIPTASE"/>
    <property type="match status" value="1"/>
</dbReference>
<dbReference type="PANTHER" id="PTHR12066">
    <property type="entry name" value="TELOMERASE REVERSE TRANSCRIPTASE"/>
    <property type="match status" value="1"/>
</dbReference>
<evidence type="ECO:0000256" key="1">
    <source>
        <dbReference type="RuleBase" id="RU365061"/>
    </source>
</evidence>
<dbReference type="RefSeq" id="XP_022647789.1">
    <property type="nucleotide sequence ID" value="XM_022792054.1"/>
</dbReference>
<organism evidence="3 4">
    <name type="scientific">Varroa destructor</name>
    <name type="common">Honeybee mite</name>
    <dbReference type="NCBI Taxonomy" id="109461"/>
    <lineage>
        <taxon>Eukaryota</taxon>
        <taxon>Metazoa</taxon>
        <taxon>Ecdysozoa</taxon>
        <taxon>Arthropoda</taxon>
        <taxon>Chelicerata</taxon>
        <taxon>Arachnida</taxon>
        <taxon>Acari</taxon>
        <taxon>Parasitiformes</taxon>
        <taxon>Mesostigmata</taxon>
        <taxon>Gamasina</taxon>
        <taxon>Dermanyssoidea</taxon>
        <taxon>Varroidae</taxon>
        <taxon>Varroa</taxon>
    </lineage>
</organism>
<keyword evidence="1" id="KW-0779">Telomere</keyword>
<comment type="subcellular location">
    <subcellularLocation>
        <location evidence="1">Nucleus</location>
    </subcellularLocation>
    <subcellularLocation>
        <location evidence="1">Chromosome</location>
        <location evidence="1">Telomere</location>
    </subcellularLocation>
</comment>
<dbReference type="GO" id="GO:0046872">
    <property type="term" value="F:metal ion binding"/>
    <property type="evidence" value="ECO:0007669"/>
    <property type="project" value="UniProtKB-KW"/>
</dbReference>
<comment type="similarity">
    <text evidence="1">Belongs to the reverse transcriptase family. Telomerase subfamily.</text>
</comment>
<keyword evidence="1" id="KW-0539">Nucleus</keyword>
<dbReference type="EnsemblMetazoa" id="XM_022792053">
    <property type="protein sequence ID" value="XP_022647788"/>
    <property type="gene ID" value="LOC111244710"/>
</dbReference>
<dbReference type="InParanoid" id="A0A7M7J759"/>
<dbReference type="OrthoDB" id="289721at2759"/>
<dbReference type="GO" id="GO:0000781">
    <property type="term" value="C:chromosome, telomeric region"/>
    <property type="evidence" value="ECO:0007669"/>
    <property type="project" value="UniProtKB-SubCell"/>
</dbReference>
<keyword evidence="1" id="KW-0808">Transferase</keyword>
<dbReference type="KEGG" id="vde:111244710"/>
<dbReference type="EC" id="2.7.7.49" evidence="1"/>
<accession>A0A7M7J759</accession>
<dbReference type="RefSeq" id="XP_022647788.1">
    <property type="nucleotide sequence ID" value="XM_022792053.1"/>
</dbReference>
<dbReference type="GO" id="GO:0003720">
    <property type="term" value="F:telomerase activity"/>
    <property type="evidence" value="ECO:0007669"/>
    <property type="project" value="InterPro"/>
</dbReference>
<dbReference type="SUPFAM" id="SSF56672">
    <property type="entry name" value="DNA/RNA polymerases"/>
    <property type="match status" value="1"/>
</dbReference>
<keyword evidence="1" id="KW-0460">Magnesium</keyword>
<feature type="domain" description="Reverse transcriptase" evidence="2">
    <location>
        <begin position="367"/>
        <end position="672"/>
    </location>
</feature>
<keyword evidence="4" id="KW-1185">Reference proteome</keyword>